<dbReference type="Proteomes" id="UP000624325">
    <property type="component" value="Unassembled WGS sequence"/>
</dbReference>
<dbReference type="Pfam" id="PF12697">
    <property type="entry name" value="Abhydrolase_6"/>
    <property type="match status" value="1"/>
</dbReference>
<keyword evidence="3" id="KW-1185">Reference proteome</keyword>
<dbReference type="InterPro" id="IPR000073">
    <property type="entry name" value="AB_hydrolase_1"/>
</dbReference>
<reference evidence="2 3" key="1">
    <citation type="submission" date="2021-01" db="EMBL/GenBank/DDBJ databases">
        <title>Whole genome shotgun sequence of Asanoa iriomotensis NBRC 100142.</title>
        <authorList>
            <person name="Komaki H."/>
            <person name="Tamura T."/>
        </authorList>
    </citation>
    <scope>NUCLEOTIDE SEQUENCE [LARGE SCALE GENOMIC DNA]</scope>
    <source>
        <strain evidence="2 3">NBRC 100142</strain>
    </source>
</reference>
<feature type="domain" description="AB hydrolase-1" evidence="1">
    <location>
        <begin position="39"/>
        <end position="233"/>
    </location>
</feature>
<accession>A0ABQ4BW14</accession>
<dbReference type="Gene3D" id="3.40.50.1820">
    <property type="entry name" value="alpha/beta hydrolase"/>
    <property type="match status" value="1"/>
</dbReference>
<name>A0ABQ4BW14_9ACTN</name>
<dbReference type="EMBL" id="BONC01000003">
    <property type="protein sequence ID" value="GIF54726.1"/>
    <property type="molecule type" value="Genomic_DNA"/>
</dbReference>
<evidence type="ECO:0000313" key="2">
    <source>
        <dbReference type="EMBL" id="GIF54726.1"/>
    </source>
</evidence>
<proteinExistence type="predicted"/>
<organism evidence="2 3">
    <name type="scientific">Asanoa iriomotensis</name>
    <dbReference type="NCBI Taxonomy" id="234613"/>
    <lineage>
        <taxon>Bacteria</taxon>
        <taxon>Bacillati</taxon>
        <taxon>Actinomycetota</taxon>
        <taxon>Actinomycetes</taxon>
        <taxon>Micromonosporales</taxon>
        <taxon>Micromonosporaceae</taxon>
        <taxon>Asanoa</taxon>
    </lineage>
</organism>
<sequence>MTETARSADGTMIAFERVGDGPAVVCVDAAGGYRERGPMRPLAAALADGFTVFTYDRRGRGESGDTAPYAVEREVDDLAAVIAAAGGRAHVYAFSSGGLVALHAAAAGVPIDRMALLEPPLGEPSAGESSLTRELRALVGAGQHEEAAAHFLAAIGVPEEYATPDPGLIAVAPTLVYDCVISDDTSLDLISRVRQPTLVIDSEGTTGPLPGWAVTIVEALPHGRHSSLPGSWHGVEEGALTKALREFYAQS</sequence>
<keyword evidence="2" id="KW-0378">Hydrolase</keyword>
<comment type="caution">
    <text evidence="2">The sequence shown here is derived from an EMBL/GenBank/DDBJ whole genome shotgun (WGS) entry which is preliminary data.</text>
</comment>
<dbReference type="SUPFAM" id="SSF53474">
    <property type="entry name" value="alpha/beta-Hydrolases"/>
    <property type="match status" value="1"/>
</dbReference>
<protein>
    <submittedName>
        <fullName evidence="2">Alpha/beta hydrolase</fullName>
    </submittedName>
</protein>
<dbReference type="GO" id="GO:0016787">
    <property type="term" value="F:hydrolase activity"/>
    <property type="evidence" value="ECO:0007669"/>
    <property type="project" value="UniProtKB-KW"/>
</dbReference>
<gene>
    <name evidence="2" type="ORF">Air01nite_08210</name>
</gene>
<evidence type="ECO:0000313" key="3">
    <source>
        <dbReference type="Proteomes" id="UP000624325"/>
    </source>
</evidence>
<dbReference type="InterPro" id="IPR029058">
    <property type="entry name" value="AB_hydrolase_fold"/>
</dbReference>
<evidence type="ECO:0000259" key="1">
    <source>
        <dbReference type="Pfam" id="PF12697"/>
    </source>
</evidence>